<reference evidence="1 2" key="1">
    <citation type="submission" date="2023-07" db="EMBL/GenBank/DDBJ databases">
        <title>Genomic Encyclopedia of Type Strains, Phase IV (KMG-IV): sequencing the most valuable type-strain genomes for metagenomic binning, comparative biology and taxonomic classification.</title>
        <authorList>
            <person name="Goeker M."/>
        </authorList>
    </citation>
    <scope>NUCLEOTIDE SEQUENCE [LARGE SCALE GENOMIC DNA]</scope>
    <source>
        <strain evidence="1 2">DSM 9768</strain>
    </source>
</reference>
<dbReference type="Proteomes" id="UP001230005">
    <property type="component" value="Unassembled WGS sequence"/>
</dbReference>
<sequence>MVFSAFYLPFFGFEAKIVVGDSRVVCMKRENGETETGVSNARYATGKQSNKKRTRASIALVLFL</sequence>
<protein>
    <submittedName>
        <fullName evidence="1">Uncharacterized protein</fullName>
    </submittedName>
</protein>
<evidence type="ECO:0000313" key="2">
    <source>
        <dbReference type="Proteomes" id="UP001230005"/>
    </source>
</evidence>
<accession>A0ABT9ZRJ9</accession>
<name>A0ABT9ZRJ9_9BACI</name>
<gene>
    <name evidence="1" type="ORF">J2S74_000460</name>
</gene>
<comment type="caution">
    <text evidence="1">The sequence shown here is derived from an EMBL/GenBank/DDBJ whole genome shotgun (WGS) entry which is preliminary data.</text>
</comment>
<organism evidence="1 2">
    <name type="scientific">Evansella vedderi</name>
    <dbReference type="NCBI Taxonomy" id="38282"/>
    <lineage>
        <taxon>Bacteria</taxon>
        <taxon>Bacillati</taxon>
        <taxon>Bacillota</taxon>
        <taxon>Bacilli</taxon>
        <taxon>Bacillales</taxon>
        <taxon>Bacillaceae</taxon>
        <taxon>Evansella</taxon>
    </lineage>
</organism>
<proteinExistence type="predicted"/>
<keyword evidence="2" id="KW-1185">Reference proteome</keyword>
<evidence type="ECO:0000313" key="1">
    <source>
        <dbReference type="EMBL" id="MDQ0253088.1"/>
    </source>
</evidence>
<dbReference type="EMBL" id="JAUSUG010000001">
    <property type="protein sequence ID" value="MDQ0253088.1"/>
    <property type="molecule type" value="Genomic_DNA"/>
</dbReference>